<keyword evidence="3" id="KW-1185">Reference proteome</keyword>
<protein>
    <submittedName>
        <fullName evidence="2">Acyl-CoA carboxylase subunit epsilon</fullName>
    </submittedName>
</protein>
<feature type="region of interest" description="Disordered" evidence="1">
    <location>
        <begin position="51"/>
        <end position="82"/>
    </location>
</feature>
<proteinExistence type="predicted"/>
<dbReference type="Pfam" id="PF13822">
    <property type="entry name" value="ACC_epsilon"/>
    <property type="match status" value="1"/>
</dbReference>
<gene>
    <name evidence="2" type="ORF">HFV08_13210</name>
</gene>
<dbReference type="RefSeq" id="WP_168539138.1">
    <property type="nucleotide sequence ID" value="NZ_JAAWWP010000007.1"/>
</dbReference>
<reference evidence="2 3" key="1">
    <citation type="submission" date="2020-04" db="EMBL/GenBank/DDBJ databases">
        <title>Phylogenetic Diversity and Antibacterial Activity against Ralstonia solanacearum of Endophytic Actinomycete Isolated from Moss.</title>
        <authorList>
            <person name="Zhuang X."/>
        </authorList>
    </citation>
    <scope>NUCLEOTIDE SEQUENCE [LARGE SCALE GENOMIC DNA]</scope>
    <source>
        <strain evidence="2 3">LD120</strain>
    </source>
</reference>
<comment type="caution">
    <text evidence="2">The sequence shown here is derived from an EMBL/GenBank/DDBJ whole genome shotgun (WGS) entry which is preliminary data.</text>
</comment>
<dbReference type="InterPro" id="IPR032716">
    <property type="entry name" value="ACC_epsilon"/>
</dbReference>
<name>A0ABX1H2A2_9ACTN</name>
<evidence type="ECO:0000313" key="3">
    <source>
        <dbReference type="Proteomes" id="UP000772196"/>
    </source>
</evidence>
<evidence type="ECO:0000256" key="1">
    <source>
        <dbReference type="SAM" id="MobiDB-lite"/>
    </source>
</evidence>
<evidence type="ECO:0000313" key="2">
    <source>
        <dbReference type="EMBL" id="NKI42187.1"/>
    </source>
</evidence>
<dbReference type="Proteomes" id="UP000772196">
    <property type="component" value="Unassembled WGS sequence"/>
</dbReference>
<dbReference type="EMBL" id="JAAWWP010000007">
    <property type="protein sequence ID" value="NKI42187.1"/>
    <property type="molecule type" value="Genomic_DNA"/>
</dbReference>
<accession>A0ABX1H2A2</accession>
<sequence>MTTSSEATAADTSTALAAAGRLLRVEKGHAEPEEVAALAAILLARASSFAEPAAPAHRGRNRAGWRRLERTPGFRAPHSWQG</sequence>
<organism evidence="2 3">
    <name type="scientific">Streptomyces physcomitrii</name>
    <dbReference type="NCBI Taxonomy" id="2724184"/>
    <lineage>
        <taxon>Bacteria</taxon>
        <taxon>Bacillati</taxon>
        <taxon>Actinomycetota</taxon>
        <taxon>Actinomycetes</taxon>
        <taxon>Kitasatosporales</taxon>
        <taxon>Streptomycetaceae</taxon>
        <taxon>Streptomyces</taxon>
    </lineage>
</organism>